<sequence length="175" mass="19785">MSDTRSTSAPVLSHIKRQAKAIKKRQGITHIQALNVAAIESGFQNFRHAQNQAEQPNTVPSYPVTLFGPWRDKDGLRGLEALTISLPKPWQEAIPRNRLAHSRYTHYFDIGAEPEMLASKRIHDSQDRARVVVCGAARTLIFAAATGLRESSGHSRAYPRERDHWWDYRSTSGDR</sequence>
<gene>
    <name evidence="1" type="ORF">XAP7430_320064</name>
</gene>
<accession>A0AB38E031</accession>
<dbReference type="EMBL" id="OCYS01000086">
    <property type="protein sequence ID" value="SON87868.1"/>
    <property type="molecule type" value="Genomic_DNA"/>
</dbReference>
<proteinExistence type="predicted"/>
<organism evidence="1 2">
    <name type="scientific">Xanthomonas campestris pv. phaseoli</name>
    <dbReference type="NCBI Taxonomy" id="317013"/>
    <lineage>
        <taxon>Bacteria</taxon>
        <taxon>Pseudomonadati</taxon>
        <taxon>Pseudomonadota</taxon>
        <taxon>Gammaproteobacteria</taxon>
        <taxon>Lysobacterales</taxon>
        <taxon>Lysobacteraceae</taxon>
        <taxon>Xanthomonas</taxon>
    </lineage>
</organism>
<reference evidence="1 2" key="1">
    <citation type="submission" date="2017-10" db="EMBL/GenBank/DDBJ databases">
        <authorList>
            <person name="Regsiter A."/>
            <person name="William W."/>
        </authorList>
    </citation>
    <scope>NUCLEOTIDE SEQUENCE [LARGE SCALE GENOMIC DNA]</scope>
    <source>
        <strain evidence="1 2">CFBP7430</strain>
    </source>
</reference>
<comment type="caution">
    <text evidence="1">The sequence shown here is derived from an EMBL/GenBank/DDBJ whole genome shotgun (WGS) entry which is preliminary data.</text>
</comment>
<dbReference type="RefSeq" id="WP_005914630.1">
    <property type="nucleotide sequence ID" value="NZ_CP012048.1"/>
</dbReference>
<evidence type="ECO:0000313" key="1">
    <source>
        <dbReference type="EMBL" id="SON87868.1"/>
    </source>
</evidence>
<dbReference type="Proteomes" id="UP000234166">
    <property type="component" value="Unassembled WGS sequence"/>
</dbReference>
<evidence type="ECO:0000313" key="2">
    <source>
        <dbReference type="Proteomes" id="UP000234166"/>
    </source>
</evidence>
<dbReference type="AlphaFoldDB" id="A0AB38E031"/>
<name>A0AB38E031_XANCH</name>
<protein>
    <submittedName>
        <fullName evidence="1">Uncharacterized protein</fullName>
    </submittedName>
</protein>